<organism evidence="2">
    <name type="scientific">Tanacetum cinerariifolium</name>
    <name type="common">Dalmatian daisy</name>
    <name type="synonym">Chrysanthemum cinerariifolium</name>
    <dbReference type="NCBI Taxonomy" id="118510"/>
    <lineage>
        <taxon>Eukaryota</taxon>
        <taxon>Viridiplantae</taxon>
        <taxon>Streptophyta</taxon>
        <taxon>Embryophyta</taxon>
        <taxon>Tracheophyta</taxon>
        <taxon>Spermatophyta</taxon>
        <taxon>Magnoliopsida</taxon>
        <taxon>eudicotyledons</taxon>
        <taxon>Gunneridae</taxon>
        <taxon>Pentapetalae</taxon>
        <taxon>asterids</taxon>
        <taxon>campanulids</taxon>
        <taxon>Asterales</taxon>
        <taxon>Asteraceae</taxon>
        <taxon>Asteroideae</taxon>
        <taxon>Anthemideae</taxon>
        <taxon>Anthemidinae</taxon>
        <taxon>Tanacetum</taxon>
    </lineage>
</organism>
<name>A0A699WHJ6_TANCI</name>
<evidence type="ECO:0000313" key="2">
    <source>
        <dbReference type="EMBL" id="GFD46867.1"/>
    </source>
</evidence>
<dbReference type="EMBL" id="BKCJ011685635">
    <property type="protein sequence ID" value="GFD46867.1"/>
    <property type="molecule type" value="Genomic_DNA"/>
</dbReference>
<accession>A0A699WHJ6</accession>
<feature type="non-terminal residue" evidence="2">
    <location>
        <position position="92"/>
    </location>
</feature>
<gene>
    <name evidence="2" type="ORF">Tci_918836</name>
</gene>
<feature type="region of interest" description="Disordered" evidence="1">
    <location>
        <begin position="72"/>
        <end position="92"/>
    </location>
</feature>
<comment type="caution">
    <text evidence="2">The sequence shown here is derived from an EMBL/GenBank/DDBJ whole genome shotgun (WGS) entry which is preliminary data.</text>
</comment>
<proteinExistence type="predicted"/>
<dbReference type="AlphaFoldDB" id="A0A699WHJ6"/>
<protein>
    <submittedName>
        <fullName evidence="2">Uncharacterized protein</fullName>
    </submittedName>
</protein>
<evidence type="ECO:0000256" key="1">
    <source>
        <dbReference type="SAM" id="MobiDB-lite"/>
    </source>
</evidence>
<reference evidence="2" key="1">
    <citation type="journal article" date="2019" name="Sci. Rep.">
        <title>Draft genome of Tanacetum cinerariifolium, the natural source of mosquito coil.</title>
        <authorList>
            <person name="Yamashiro T."/>
            <person name="Shiraishi A."/>
            <person name="Satake H."/>
            <person name="Nakayama K."/>
        </authorList>
    </citation>
    <scope>NUCLEOTIDE SEQUENCE</scope>
</reference>
<sequence length="92" mass="10466">MDYGFFYDKVPIYCDSKSAIAISFSQVSEASKTDLEDLFQKFYDEYFDSSKIMKTSTTNVETPINDEVFQEVSESFQGESSSSSMNDDVQQS</sequence>
<feature type="compositionally biased region" description="Low complexity" evidence="1">
    <location>
        <begin position="72"/>
        <end position="84"/>
    </location>
</feature>